<evidence type="ECO:0000313" key="1">
    <source>
        <dbReference type="EMBL" id="JAD73373.1"/>
    </source>
</evidence>
<protein>
    <submittedName>
        <fullName evidence="1">Uncharacterized protein</fullName>
    </submittedName>
</protein>
<proteinExistence type="predicted"/>
<organism evidence="1">
    <name type="scientific">Arundo donax</name>
    <name type="common">Giant reed</name>
    <name type="synonym">Donax arundinaceus</name>
    <dbReference type="NCBI Taxonomy" id="35708"/>
    <lineage>
        <taxon>Eukaryota</taxon>
        <taxon>Viridiplantae</taxon>
        <taxon>Streptophyta</taxon>
        <taxon>Embryophyta</taxon>
        <taxon>Tracheophyta</taxon>
        <taxon>Spermatophyta</taxon>
        <taxon>Magnoliopsida</taxon>
        <taxon>Liliopsida</taxon>
        <taxon>Poales</taxon>
        <taxon>Poaceae</taxon>
        <taxon>PACMAD clade</taxon>
        <taxon>Arundinoideae</taxon>
        <taxon>Arundineae</taxon>
        <taxon>Arundo</taxon>
    </lineage>
</organism>
<accession>A0A0A9CFY1</accession>
<dbReference type="AlphaFoldDB" id="A0A0A9CFY1"/>
<reference evidence="1" key="2">
    <citation type="journal article" date="2015" name="Data Brief">
        <title>Shoot transcriptome of the giant reed, Arundo donax.</title>
        <authorList>
            <person name="Barrero R.A."/>
            <person name="Guerrero F.D."/>
            <person name="Moolhuijzen P."/>
            <person name="Goolsby J.A."/>
            <person name="Tidwell J."/>
            <person name="Bellgard S.E."/>
            <person name="Bellgard M.I."/>
        </authorList>
    </citation>
    <scope>NUCLEOTIDE SEQUENCE</scope>
    <source>
        <tissue evidence="1">Shoot tissue taken approximately 20 cm above the soil surface</tissue>
    </source>
</reference>
<reference evidence="1" key="1">
    <citation type="submission" date="2014-09" db="EMBL/GenBank/DDBJ databases">
        <authorList>
            <person name="Magalhaes I.L.F."/>
            <person name="Oliveira U."/>
            <person name="Santos F.R."/>
            <person name="Vidigal T.H.D.A."/>
            <person name="Brescovit A.D."/>
            <person name="Santos A.J."/>
        </authorList>
    </citation>
    <scope>NUCLEOTIDE SEQUENCE</scope>
    <source>
        <tissue evidence="1">Shoot tissue taken approximately 20 cm above the soil surface</tissue>
    </source>
</reference>
<name>A0A0A9CFY1_ARUDO</name>
<dbReference type="EMBL" id="GBRH01224522">
    <property type="protein sequence ID" value="JAD73373.1"/>
    <property type="molecule type" value="Transcribed_RNA"/>
</dbReference>
<sequence length="38" mass="4309">MNLVVNNVITAVLLYLLPQQYQKLSNNKNGQMAQMKST</sequence>